<feature type="compositionally biased region" description="Basic and acidic residues" evidence="4">
    <location>
        <begin position="60"/>
        <end position="70"/>
    </location>
</feature>
<feature type="compositionally biased region" description="Low complexity" evidence="4">
    <location>
        <begin position="144"/>
        <end position="157"/>
    </location>
</feature>
<dbReference type="OMA" id="DSYEYYI"/>
<comment type="caution">
    <text evidence="6">The sequence shown here is derived from an EMBL/GenBank/DDBJ whole genome shotgun (WGS) entry which is preliminary data.</text>
</comment>
<feature type="region of interest" description="Disordered" evidence="4">
    <location>
        <begin position="366"/>
        <end position="388"/>
    </location>
</feature>
<evidence type="ECO:0000313" key="6">
    <source>
        <dbReference type="EMBL" id="KPI87522.1"/>
    </source>
</evidence>
<feature type="region of interest" description="Disordered" evidence="4">
    <location>
        <begin position="59"/>
        <end position="94"/>
    </location>
</feature>
<sequence length="601" mass="65745">MANRMPMQPGDGSNPNVAQSYYYSQNSSPPQQMYLNFPIPYAHLQAFNVQQMQYQNYVESQRRAQPDMRSRGQQLPGHPQQMQQQQQRIPGMPGYPTGLPSGMDQVEGFDQKSQAEKEAMLEFIRAQGAAGKLFQQRGPPPPQQQQQQQQQQPRMPGVPGYPGGSTDREDGFDPNAHVDKDAMAELLRAQGAASKSLQQRNPPQQQQQQQQQRPPGMPGYPAGHPGGLEQADGFEQKTQAEKDALLDLLRTQSGPSKSNPQQRGPQQQQQRPGIAPSMGEMLPASAVGPHLDPAIAAAIPTGAPAAASNMQVSTGPAAGLRSTPPNMPAGAAAPAGGAAGRGKLEVDDEYGLKPLVKVLTAAPVMSATPHVPSPDEPTDPTTGRPVSQQEADEINFSFITRGFDITQLGLSVSQQEWLHPTLATLPLDTHHYFILPEFKIPDSYKKPRPRSLSMKSFHQFKEETLFYIFYSMPRDVLHLAAARALYERGWRYHKREQYWFHPVKMDDGTLMEKVTTDPAGNKIYTGVFNVFHPNEWKQVRTVENYTVSASDVEEQSVLVAAMEEAARQQSHRSKAKAAQAAAGAAGNDPGSPANAAPVASS</sequence>
<dbReference type="Pfam" id="PF04153">
    <property type="entry name" value="NOT2_3_5_C"/>
    <property type="match status" value="1"/>
</dbReference>
<dbReference type="PANTHER" id="PTHR23326">
    <property type="entry name" value="CCR4 NOT-RELATED"/>
    <property type="match status" value="1"/>
</dbReference>
<feature type="region of interest" description="Disordered" evidence="4">
    <location>
        <begin position="1"/>
        <end position="25"/>
    </location>
</feature>
<feature type="compositionally biased region" description="Low complexity" evidence="4">
    <location>
        <begin position="576"/>
        <end position="601"/>
    </location>
</feature>
<reference evidence="6 7" key="1">
    <citation type="journal article" date="2015" name="PLoS Pathog.">
        <title>Leptomonas seymouri: Adaptations to the Dixenous Life Cycle Analyzed by Genome Sequencing, Transcriptome Profiling and Co-infection with Leishmania donovani.</title>
        <authorList>
            <person name="Kraeva N."/>
            <person name="Butenko A."/>
            <person name="Hlavacova J."/>
            <person name="Kostygov A."/>
            <person name="Myskova J."/>
            <person name="Grybchuk D."/>
            <person name="Lestinova T."/>
            <person name="Votypka J."/>
            <person name="Volf P."/>
            <person name="Opperdoes F."/>
            <person name="Flegontov P."/>
            <person name="Lukes J."/>
            <person name="Yurchenko V."/>
        </authorList>
    </citation>
    <scope>NUCLEOTIDE SEQUENCE [LARGE SCALE GENOMIC DNA]</scope>
    <source>
        <strain evidence="6 7">ATCC 30220</strain>
    </source>
</reference>
<dbReference type="InterPro" id="IPR007282">
    <property type="entry name" value="NOT2/3/5_C"/>
</dbReference>
<dbReference type="Gene3D" id="2.30.30.1020">
    <property type="entry name" value="CCR4-NOT complex subunit 2/3/5, C-terminal domain"/>
    <property type="match status" value="1"/>
</dbReference>
<organism evidence="6 7">
    <name type="scientific">Leptomonas seymouri</name>
    <dbReference type="NCBI Taxonomy" id="5684"/>
    <lineage>
        <taxon>Eukaryota</taxon>
        <taxon>Discoba</taxon>
        <taxon>Euglenozoa</taxon>
        <taxon>Kinetoplastea</taxon>
        <taxon>Metakinetoplastina</taxon>
        <taxon>Trypanosomatida</taxon>
        <taxon>Trypanosomatidae</taxon>
        <taxon>Leishmaniinae</taxon>
        <taxon>Leptomonas</taxon>
    </lineage>
</organism>
<feature type="compositionally biased region" description="Basic and acidic residues" evidence="4">
    <location>
        <begin position="166"/>
        <end position="183"/>
    </location>
</feature>
<dbReference type="GO" id="GO:0006355">
    <property type="term" value="P:regulation of DNA-templated transcription"/>
    <property type="evidence" value="ECO:0007669"/>
    <property type="project" value="InterPro"/>
</dbReference>
<accession>A0A0N1PDM3</accession>
<feature type="compositionally biased region" description="Low complexity" evidence="4">
    <location>
        <begin position="260"/>
        <end position="273"/>
    </location>
</feature>
<dbReference type="Proteomes" id="UP000038009">
    <property type="component" value="Unassembled WGS sequence"/>
</dbReference>
<name>A0A0N1PDM3_LEPSE</name>
<evidence type="ECO:0000259" key="5">
    <source>
        <dbReference type="Pfam" id="PF04153"/>
    </source>
</evidence>
<feature type="compositionally biased region" description="Low complexity" evidence="4">
    <location>
        <begin position="72"/>
        <end position="94"/>
    </location>
</feature>
<feature type="compositionally biased region" description="Low complexity" evidence="4">
    <location>
        <begin position="198"/>
        <end position="214"/>
    </location>
</feature>
<dbReference type="VEuPathDB" id="TriTrypDB:Lsey_0084_0100"/>
<feature type="region of interest" description="Disordered" evidence="4">
    <location>
        <begin position="133"/>
        <end position="287"/>
    </location>
</feature>
<dbReference type="EMBL" id="LJSK01000084">
    <property type="protein sequence ID" value="KPI87522.1"/>
    <property type="molecule type" value="Genomic_DNA"/>
</dbReference>
<evidence type="ECO:0000313" key="7">
    <source>
        <dbReference type="Proteomes" id="UP000038009"/>
    </source>
</evidence>
<evidence type="ECO:0000256" key="3">
    <source>
        <dbReference type="ARBA" id="ARBA00023163"/>
    </source>
</evidence>
<feature type="compositionally biased region" description="Basic and acidic residues" evidence="4">
    <location>
        <begin position="234"/>
        <end position="245"/>
    </location>
</feature>
<evidence type="ECO:0000256" key="1">
    <source>
        <dbReference type="ARBA" id="ARBA00007682"/>
    </source>
</evidence>
<evidence type="ECO:0000256" key="2">
    <source>
        <dbReference type="ARBA" id="ARBA00023015"/>
    </source>
</evidence>
<protein>
    <recommendedName>
        <fullName evidence="5">NOT2/NOT3/NOT5 C-terminal domain-containing protein</fullName>
    </recommendedName>
</protein>
<feature type="domain" description="NOT2/NOT3/NOT5 C-terminal" evidence="5">
    <location>
        <begin position="431"/>
        <end position="548"/>
    </location>
</feature>
<keyword evidence="3" id="KW-0804">Transcription</keyword>
<feature type="region of interest" description="Disordered" evidence="4">
    <location>
        <begin position="564"/>
        <end position="601"/>
    </location>
</feature>
<keyword evidence="7" id="KW-1185">Reference proteome</keyword>
<comment type="similarity">
    <text evidence="1">Belongs to the CNOT2/3/5 family.</text>
</comment>
<dbReference type="InterPro" id="IPR040168">
    <property type="entry name" value="Not2/3/5"/>
</dbReference>
<dbReference type="GO" id="GO:0030015">
    <property type="term" value="C:CCR4-NOT core complex"/>
    <property type="evidence" value="ECO:0007669"/>
    <property type="project" value="InterPro"/>
</dbReference>
<feature type="region of interest" description="Disordered" evidence="4">
    <location>
        <begin position="307"/>
        <end position="341"/>
    </location>
</feature>
<keyword evidence="2" id="KW-0805">Transcription regulation</keyword>
<dbReference type="AlphaFoldDB" id="A0A0N1PDM3"/>
<dbReference type="OrthoDB" id="25391at2759"/>
<evidence type="ECO:0000256" key="4">
    <source>
        <dbReference type="SAM" id="MobiDB-lite"/>
    </source>
</evidence>
<feature type="compositionally biased region" description="Polar residues" evidence="4">
    <location>
        <begin position="250"/>
        <end position="259"/>
    </location>
</feature>
<proteinExistence type="inferred from homology"/>
<gene>
    <name evidence="6" type="ORF">ABL78_3400</name>
</gene>
<dbReference type="InterPro" id="IPR038635">
    <property type="entry name" value="CCR4-NOT_su2/3/5_C_sf"/>
</dbReference>
<feature type="compositionally biased region" description="Polar residues" evidence="4">
    <location>
        <begin position="379"/>
        <end position="388"/>
    </location>
</feature>